<keyword evidence="1" id="KW-0175">Coiled coil</keyword>
<sequence>LVQEKADARDQLSDARVKVEAISDNSDVDEIENARDILLEALHRADAAGIDVAEDQEKVDQLDESARNVREKLEAQDQLTKAREDALAVSIDDDSESLSDVLEFLVDAVGRAASCDIDVQEDEKKIEELEEAISFARKRQEAENELSIIREDAKAVSVDDGPDRIKNVLESLISAVEKAKLLGVQNVGDDEYRISNLTEMIQVSEEKKHEQDEALLHLNEVGLEIKSLPEELDYKLSDDGF</sequence>
<evidence type="ECO:0000313" key="2">
    <source>
        <dbReference type="EMBL" id="SVE28761.1"/>
    </source>
</evidence>
<protein>
    <submittedName>
        <fullName evidence="2">Uncharacterized protein</fullName>
    </submittedName>
</protein>
<name>A0A383C9B2_9ZZZZ</name>
<dbReference type="EMBL" id="UINC01206913">
    <property type="protein sequence ID" value="SVE28761.1"/>
    <property type="molecule type" value="Genomic_DNA"/>
</dbReference>
<feature type="coiled-coil region" evidence="1">
    <location>
        <begin position="52"/>
        <end position="79"/>
    </location>
</feature>
<reference evidence="2" key="1">
    <citation type="submission" date="2018-05" db="EMBL/GenBank/DDBJ databases">
        <authorList>
            <person name="Lanie J.A."/>
            <person name="Ng W.-L."/>
            <person name="Kazmierczak K.M."/>
            <person name="Andrzejewski T.M."/>
            <person name="Davidsen T.M."/>
            <person name="Wayne K.J."/>
            <person name="Tettelin H."/>
            <person name="Glass J.I."/>
            <person name="Rusch D."/>
            <person name="Podicherti R."/>
            <person name="Tsui H.-C.T."/>
            <person name="Winkler M.E."/>
        </authorList>
    </citation>
    <scope>NUCLEOTIDE SEQUENCE</scope>
</reference>
<dbReference type="AlphaFoldDB" id="A0A383C9B2"/>
<feature type="non-terminal residue" evidence="2">
    <location>
        <position position="1"/>
    </location>
</feature>
<organism evidence="2">
    <name type="scientific">marine metagenome</name>
    <dbReference type="NCBI Taxonomy" id="408172"/>
    <lineage>
        <taxon>unclassified sequences</taxon>
        <taxon>metagenomes</taxon>
        <taxon>ecological metagenomes</taxon>
    </lineage>
</organism>
<accession>A0A383C9B2</accession>
<feature type="coiled-coil region" evidence="1">
    <location>
        <begin position="112"/>
        <end position="159"/>
    </location>
</feature>
<gene>
    <name evidence="2" type="ORF">METZ01_LOCUS481615</name>
</gene>
<feature type="non-terminal residue" evidence="2">
    <location>
        <position position="241"/>
    </location>
</feature>
<evidence type="ECO:0000256" key="1">
    <source>
        <dbReference type="SAM" id="Coils"/>
    </source>
</evidence>
<proteinExistence type="predicted"/>